<proteinExistence type="predicted"/>
<dbReference type="InterPro" id="IPR005358">
    <property type="entry name" value="Puta_zinc/iron-chelating_dom"/>
</dbReference>
<sequence length="239" mass="26876">MTASNALLETVKAAYARYEQEAGEFLHEYTAAGNQVYCGAGCFGCCNMPIRLSLAEAALVASVLTPEEARKVERHARKVLHNARTAPDEDEYVRRHRLKVGYCPLLGADGACTRYEVRPTRCRDTFSAMSAVYCQEGTWEGMTKPERREYQREVRRTPGTDGETHFIAPLEALSEPVWERCSRAMRREWNLEAWGDFWVLTTLAARPAFMAAIARGDKGAALREARQAGLEHPELIEFA</sequence>
<evidence type="ECO:0000313" key="2">
    <source>
        <dbReference type="Proteomes" id="UP001060261"/>
    </source>
</evidence>
<organism evidence="1 2">
    <name type="scientific">Deinococcus rubellus</name>
    <dbReference type="NCBI Taxonomy" id="1889240"/>
    <lineage>
        <taxon>Bacteria</taxon>
        <taxon>Thermotogati</taxon>
        <taxon>Deinococcota</taxon>
        <taxon>Deinococci</taxon>
        <taxon>Deinococcales</taxon>
        <taxon>Deinococcaceae</taxon>
        <taxon>Deinococcus</taxon>
    </lineage>
</organism>
<dbReference type="RefSeq" id="WP_260561736.1">
    <property type="nucleotide sequence ID" value="NZ_BAABEC010000189.1"/>
</dbReference>
<gene>
    <name evidence="1" type="ORF">N0D28_07475</name>
</gene>
<reference evidence="1" key="1">
    <citation type="submission" date="2022-09" db="EMBL/GenBank/DDBJ databases">
        <title>genome sequence of Deinococcus rubellus.</title>
        <authorList>
            <person name="Srinivasan S."/>
        </authorList>
    </citation>
    <scope>NUCLEOTIDE SEQUENCE</scope>
    <source>
        <strain evidence="1">Ant6</strain>
    </source>
</reference>
<evidence type="ECO:0000313" key="1">
    <source>
        <dbReference type="EMBL" id="UWX65481.1"/>
    </source>
</evidence>
<dbReference type="Pfam" id="PF03692">
    <property type="entry name" value="CxxCxxCC"/>
    <property type="match status" value="1"/>
</dbReference>
<keyword evidence="2" id="KW-1185">Reference proteome</keyword>
<protein>
    <submittedName>
        <fullName evidence="1">YkgJ family cysteine cluster protein</fullName>
    </submittedName>
</protein>
<accession>A0ABY5YMZ7</accession>
<dbReference type="Proteomes" id="UP001060261">
    <property type="component" value="Chromosome"/>
</dbReference>
<dbReference type="EMBL" id="CP104213">
    <property type="protein sequence ID" value="UWX65481.1"/>
    <property type="molecule type" value="Genomic_DNA"/>
</dbReference>
<name>A0ABY5YMZ7_9DEIO</name>